<gene>
    <name evidence="1" type="primary">ORF120210</name>
    <name evidence="2" type="synonym">ORF120212</name>
</gene>
<reference evidence="1" key="1">
    <citation type="submission" date="2014-12" db="EMBL/GenBank/DDBJ databases">
        <title>Insight into the proteome of Arion vulgaris.</title>
        <authorList>
            <person name="Aradska J."/>
            <person name="Bulat T."/>
            <person name="Smidak R."/>
            <person name="Sarate P."/>
            <person name="Gangsoo J."/>
            <person name="Sialana F."/>
            <person name="Bilban M."/>
            <person name="Lubec G."/>
        </authorList>
    </citation>
    <scope>NUCLEOTIDE SEQUENCE</scope>
    <source>
        <tissue evidence="1">Skin</tissue>
    </source>
</reference>
<name>A0A0B7AHL4_9EUPU</name>
<protein>
    <submittedName>
        <fullName evidence="1">Uncharacterized protein</fullName>
    </submittedName>
</protein>
<evidence type="ECO:0000313" key="1">
    <source>
        <dbReference type="EMBL" id="CEK80303.1"/>
    </source>
</evidence>
<proteinExistence type="predicted"/>
<dbReference type="AlphaFoldDB" id="A0A0B7AHL4"/>
<accession>A0A0B7AHL4</accession>
<organism evidence="1">
    <name type="scientific">Arion vulgaris</name>
    <dbReference type="NCBI Taxonomy" id="1028688"/>
    <lineage>
        <taxon>Eukaryota</taxon>
        <taxon>Metazoa</taxon>
        <taxon>Spiralia</taxon>
        <taxon>Lophotrochozoa</taxon>
        <taxon>Mollusca</taxon>
        <taxon>Gastropoda</taxon>
        <taxon>Heterobranchia</taxon>
        <taxon>Euthyneura</taxon>
        <taxon>Panpulmonata</taxon>
        <taxon>Eupulmonata</taxon>
        <taxon>Stylommatophora</taxon>
        <taxon>Helicina</taxon>
        <taxon>Arionoidea</taxon>
        <taxon>Arionidae</taxon>
        <taxon>Arion</taxon>
    </lineage>
</organism>
<dbReference type="EMBL" id="HACG01033439">
    <property type="protein sequence ID" value="CEK80304.1"/>
    <property type="molecule type" value="Transcribed_RNA"/>
</dbReference>
<sequence length="69" mass="8430">MFDSLTMWFDKRLASELIDCIRGREFLKRHECLHRQAWRFIDMCFYGMRHSGKVNKRKTNVKMDTLCDI</sequence>
<dbReference type="EMBL" id="HACG01033438">
    <property type="protein sequence ID" value="CEK80303.1"/>
    <property type="molecule type" value="Transcribed_RNA"/>
</dbReference>
<evidence type="ECO:0000313" key="2">
    <source>
        <dbReference type="EMBL" id="CEK80304.1"/>
    </source>
</evidence>